<gene>
    <name evidence="1" type="ORF">KXQ929_LOCUS21764</name>
</gene>
<protein>
    <submittedName>
        <fullName evidence="1">Uncharacterized protein</fullName>
    </submittedName>
</protein>
<name>A0A819G7V7_9BILA</name>
<evidence type="ECO:0000313" key="1">
    <source>
        <dbReference type="EMBL" id="CAF3881203.1"/>
    </source>
</evidence>
<sequence length="628" mass="71874">MLKIAEERVRQQQENNSDEVSKVIEMVAKDDNSQIQTMSTEIATTGPDHLIIWLDESCNSNKPAVMDSEYNTDIFDLVSVQVDNSCAQNTAQFQQEIKRCFPNGSEDFRIFHNLDQFQHCINENVDKKLIFLIISTSTTLKIFPYWQKRWDSIKKIYILGNLTSSIVDWMDHYREHGVDILLFDLHKNLLIRLLQDISQYYLAKGKNLKSHVLSSTNLAVPYFNWAEELTVRANQVTENNFKDQLKNIETHKNAAHKLLTRTDSSSDVEQQLKSYILEEDGDSVAIIFIIGMDIKLIHQASGIAQLITRTSDDQVISAIKSVDISTRSIVVSSSVPSDDVLPLAQLLNYYCLLKPEESDKTLMTKYSNVTYVSSVDHLMRQLYHKLGEYYRHSAMQVPVKSENRDKIMRLLDRSTQYKLGIYVCLLVLQQSQRPDQDNMAVVLGPAHPPQLFGDEPTLIIFDHDGYLVNPPVDLQPFFDIARIENDQTAFTGRLNNPNGFFIIAIILPQLNQHQVLPFVQQNVLTYPSVQLFYLFFANSNGNNLAANCGPKLIECYSMTSRTLAQTRAVCSKANDLNIEYCERHRVQYEDQGNNGVANLFAQQMLDRLSLQITYLEQSRSELELLLFG</sequence>
<evidence type="ECO:0000313" key="2">
    <source>
        <dbReference type="Proteomes" id="UP000663868"/>
    </source>
</evidence>
<organism evidence="1 2">
    <name type="scientific">Adineta steineri</name>
    <dbReference type="NCBI Taxonomy" id="433720"/>
    <lineage>
        <taxon>Eukaryota</taxon>
        <taxon>Metazoa</taxon>
        <taxon>Spiralia</taxon>
        <taxon>Gnathifera</taxon>
        <taxon>Rotifera</taxon>
        <taxon>Eurotatoria</taxon>
        <taxon>Bdelloidea</taxon>
        <taxon>Adinetida</taxon>
        <taxon>Adinetidae</taxon>
        <taxon>Adineta</taxon>
    </lineage>
</organism>
<dbReference type="Proteomes" id="UP000663868">
    <property type="component" value="Unassembled WGS sequence"/>
</dbReference>
<accession>A0A819G7V7</accession>
<comment type="caution">
    <text evidence="1">The sequence shown here is derived from an EMBL/GenBank/DDBJ whole genome shotgun (WGS) entry which is preliminary data.</text>
</comment>
<proteinExistence type="predicted"/>
<dbReference type="EMBL" id="CAJOBB010001618">
    <property type="protein sequence ID" value="CAF3881203.1"/>
    <property type="molecule type" value="Genomic_DNA"/>
</dbReference>
<reference evidence="1" key="1">
    <citation type="submission" date="2021-02" db="EMBL/GenBank/DDBJ databases">
        <authorList>
            <person name="Nowell W R."/>
        </authorList>
    </citation>
    <scope>NUCLEOTIDE SEQUENCE</scope>
</reference>
<dbReference type="AlphaFoldDB" id="A0A819G7V7"/>